<dbReference type="PANTHER" id="PTHR23506">
    <property type="entry name" value="GH10249P"/>
    <property type="match status" value="1"/>
</dbReference>
<dbReference type="PANTHER" id="PTHR23506:SF23">
    <property type="entry name" value="GH10249P"/>
    <property type="match status" value="1"/>
</dbReference>
<dbReference type="CDD" id="cd17325">
    <property type="entry name" value="MFS_MdtG_SLC18_like"/>
    <property type="match status" value="1"/>
</dbReference>
<feature type="transmembrane region" description="Helical" evidence="6">
    <location>
        <begin position="195"/>
        <end position="215"/>
    </location>
</feature>
<feature type="domain" description="Major facilitator superfamily (MFS) profile" evidence="7">
    <location>
        <begin position="18"/>
        <end position="450"/>
    </location>
</feature>
<gene>
    <name evidence="8" type="ORF">N7505_005747</name>
</gene>
<dbReference type="InterPro" id="IPR036259">
    <property type="entry name" value="MFS_trans_sf"/>
</dbReference>
<evidence type="ECO:0000256" key="5">
    <source>
        <dbReference type="ARBA" id="ARBA00023136"/>
    </source>
</evidence>
<dbReference type="Proteomes" id="UP001220256">
    <property type="component" value="Unassembled WGS sequence"/>
</dbReference>
<dbReference type="EMBL" id="JAPVEB010000003">
    <property type="protein sequence ID" value="KAJ5269989.1"/>
    <property type="molecule type" value="Genomic_DNA"/>
</dbReference>
<dbReference type="InterPro" id="IPR020846">
    <property type="entry name" value="MFS_dom"/>
</dbReference>
<feature type="transmembrane region" description="Helical" evidence="6">
    <location>
        <begin position="17"/>
        <end position="46"/>
    </location>
</feature>
<dbReference type="SUPFAM" id="SSF103473">
    <property type="entry name" value="MFS general substrate transporter"/>
    <property type="match status" value="1"/>
</dbReference>
<sequence>MGVQNVYARKTRSSSTFILVALCFALFTDTFIYGIIVPILPFLLISHGNTDSKDVQKWSSVLLASYGLALLLGSRGYIPNPFIVNALIIGFTAAVGYFCDKYRTRKAPLVCGFIAMALATVLFISASNIWVLLLARVCQGLSGAVVGVLGLSMIAETSSPEHLGSHMACGSASLTWGMLCGPMTGGFLFSRFGTVGAFGVPMALLVVDIVLRMLIVQEDEDETKFHQQEDSPLLDSVSENTSLSFYHFLHPIMLGLVFSVLVISSILSAIETTLPLYVLDTYHWSSLGAGLVFLPLTIPSVLSIPIAHFVRHFTPRTVVVTGFWLMAVPMIALRWTEANTVHHQVAIISLLFIVGVCLTTVQAIIMGDVSNAVRKIESLHGITEENSSGLGRAYALCNMAFAAGQTLGPMAGGMIKRELGWGAMTLVLGILCLVAGLSSFFSMLTAPPTKGKNKANKNDVEGVL</sequence>
<feature type="transmembrane region" description="Helical" evidence="6">
    <location>
        <begin position="248"/>
        <end position="270"/>
    </location>
</feature>
<evidence type="ECO:0000256" key="2">
    <source>
        <dbReference type="ARBA" id="ARBA00022448"/>
    </source>
</evidence>
<evidence type="ECO:0000256" key="3">
    <source>
        <dbReference type="ARBA" id="ARBA00022692"/>
    </source>
</evidence>
<comment type="caution">
    <text evidence="8">The sequence shown here is derived from an EMBL/GenBank/DDBJ whole genome shotgun (WGS) entry which is preliminary data.</text>
</comment>
<dbReference type="PROSITE" id="PS50850">
    <property type="entry name" value="MFS"/>
    <property type="match status" value="1"/>
</dbReference>
<keyword evidence="4 6" id="KW-1133">Transmembrane helix</keyword>
<keyword evidence="5 6" id="KW-0472">Membrane</keyword>
<evidence type="ECO:0000256" key="6">
    <source>
        <dbReference type="SAM" id="Phobius"/>
    </source>
</evidence>
<evidence type="ECO:0000313" key="9">
    <source>
        <dbReference type="Proteomes" id="UP001220256"/>
    </source>
</evidence>
<evidence type="ECO:0000259" key="7">
    <source>
        <dbReference type="PROSITE" id="PS50850"/>
    </source>
</evidence>
<evidence type="ECO:0000256" key="4">
    <source>
        <dbReference type="ARBA" id="ARBA00022989"/>
    </source>
</evidence>
<dbReference type="Gene3D" id="1.20.1250.20">
    <property type="entry name" value="MFS general substrate transporter like domains"/>
    <property type="match status" value="2"/>
</dbReference>
<keyword evidence="3 6" id="KW-0812">Transmembrane</keyword>
<feature type="transmembrane region" description="Helical" evidence="6">
    <location>
        <begin position="82"/>
        <end position="100"/>
    </location>
</feature>
<feature type="transmembrane region" description="Helical" evidence="6">
    <location>
        <begin position="318"/>
        <end position="335"/>
    </location>
</feature>
<feature type="transmembrane region" description="Helical" evidence="6">
    <location>
        <begin position="282"/>
        <end position="306"/>
    </location>
</feature>
<proteinExistence type="predicted"/>
<keyword evidence="2" id="KW-0813">Transport</keyword>
<accession>A0ABQ8WIY8</accession>
<feature type="transmembrane region" description="Helical" evidence="6">
    <location>
        <begin position="341"/>
        <end position="365"/>
    </location>
</feature>
<dbReference type="InterPro" id="IPR050930">
    <property type="entry name" value="MFS_Vesicular_Transporter"/>
</dbReference>
<feature type="transmembrane region" description="Helical" evidence="6">
    <location>
        <begin position="419"/>
        <end position="441"/>
    </location>
</feature>
<protein>
    <recommendedName>
        <fullName evidence="7">Major facilitator superfamily (MFS) profile domain-containing protein</fullName>
    </recommendedName>
</protein>
<evidence type="ECO:0000256" key="1">
    <source>
        <dbReference type="ARBA" id="ARBA00004141"/>
    </source>
</evidence>
<comment type="subcellular location">
    <subcellularLocation>
        <location evidence="1">Membrane</location>
        <topology evidence="1">Multi-pass membrane protein</topology>
    </subcellularLocation>
</comment>
<dbReference type="Pfam" id="PF07690">
    <property type="entry name" value="MFS_1"/>
    <property type="match status" value="1"/>
</dbReference>
<organism evidence="8 9">
    <name type="scientific">Penicillium chrysogenum</name>
    <name type="common">Penicillium notatum</name>
    <dbReference type="NCBI Taxonomy" id="5076"/>
    <lineage>
        <taxon>Eukaryota</taxon>
        <taxon>Fungi</taxon>
        <taxon>Dikarya</taxon>
        <taxon>Ascomycota</taxon>
        <taxon>Pezizomycotina</taxon>
        <taxon>Eurotiomycetes</taxon>
        <taxon>Eurotiomycetidae</taxon>
        <taxon>Eurotiales</taxon>
        <taxon>Aspergillaceae</taxon>
        <taxon>Penicillium</taxon>
        <taxon>Penicillium chrysogenum species complex</taxon>
    </lineage>
</organism>
<name>A0ABQ8WIY8_PENCH</name>
<reference evidence="8 9" key="1">
    <citation type="journal article" date="2023" name="IMA Fungus">
        <title>Comparative genomic study of the Penicillium genus elucidates a diverse pangenome and 15 lateral gene transfer events.</title>
        <authorList>
            <person name="Petersen C."/>
            <person name="Sorensen T."/>
            <person name="Nielsen M.R."/>
            <person name="Sondergaard T.E."/>
            <person name="Sorensen J.L."/>
            <person name="Fitzpatrick D.A."/>
            <person name="Frisvad J.C."/>
            <person name="Nielsen K.L."/>
        </authorList>
    </citation>
    <scope>NUCLEOTIDE SEQUENCE [LARGE SCALE GENOMIC DNA]</scope>
    <source>
        <strain evidence="8 9">IBT 3361</strain>
    </source>
</reference>
<feature type="transmembrane region" description="Helical" evidence="6">
    <location>
        <begin position="107"/>
        <end position="127"/>
    </location>
</feature>
<keyword evidence="9" id="KW-1185">Reference proteome</keyword>
<dbReference type="InterPro" id="IPR011701">
    <property type="entry name" value="MFS"/>
</dbReference>
<evidence type="ECO:0000313" key="8">
    <source>
        <dbReference type="EMBL" id="KAJ5269989.1"/>
    </source>
</evidence>